<dbReference type="InterPro" id="IPR007359">
    <property type="entry name" value="SigmaE_reg_RseC_MucC"/>
</dbReference>
<protein>
    <submittedName>
        <fullName evidence="2">Sigma factor RpoE regulatory protein RseC</fullName>
    </submittedName>
</protein>
<keyword evidence="1" id="KW-1133">Transmembrane helix</keyword>
<dbReference type="EMBL" id="AFCW01001549">
    <property type="protein sequence ID" value="EHD00834.1"/>
    <property type="molecule type" value="Genomic_DNA"/>
</dbReference>
<feature type="transmembrane region" description="Helical" evidence="1">
    <location>
        <begin position="74"/>
        <end position="98"/>
    </location>
</feature>
<dbReference type="PANTHER" id="PTHR35867:SF1">
    <property type="entry name" value="PROTEIN RSEC"/>
    <property type="match status" value="1"/>
</dbReference>
<dbReference type="Proteomes" id="UP000004776">
    <property type="component" value="Unassembled WGS sequence"/>
</dbReference>
<accession>G5RZ35</accession>
<keyword evidence="1" id="KW-0812">Transmembrane</keyword>
<proteinExistence type="predicted"/>
<dbReference type="AlphaFoldDB" id="G5RZ35"/>
<evidence type="ECO:0000256" key="1">
    <source>
        <dbReference type="SAM" id="Phobius"/>
    </source>
</evidence>
<sequence>MIKEWATVVSWQNGQAVVSCDVKASCSSCASRAGCGSRVLNKLGPQTTHTLVVPSAEPLAPGQKVELGIAEKSLLGSALLVYMSPLAGLFLCAALFQMLFGSDLAALSGAVLGGVGGFLVARGYSRKLAERDAWHSMINSPGYGRRLAAGDFKRCPPAGPCSRRNYLNRNAPVNILPNGTPAALGCCPDKHALFLRCGVLQEKSEAFSSSRSPYTMNISSP</sequence>
<dbReference type="Pfam" id="PF04246">
    <property type="entry name" value="RseC_MucC"/>
    <property type="match status" value="1"/>
</dbReference>
<dbReference type="NCBIfam" id="NF008115">
    <property type="entry name" value="PRK10862.1"/>
    <property type="match status" value="1"/>
</dbReference>
<organism evidence="2 3">
    <name type="scientific">Salmonella enterica subsp. enterica serovar Urbana str. R8-2977</name>
    <dbReference type="NCBI Taxonomy" id="913084"/>
    <lineage>
        <taxon>Bacteria</taxon>
        <taxon>Pseudomonadati</taxon>
        <taxon>Pseudomonadota</taxon>
        <taxon>Gammaproteobacteria</taxon>
        <taxon>Enterobacterales</taxon>
        <taxon>Enterobacteriaceae</taxon>
        <taxon>Salmonella</taxon>
    </lineage>
</organism>
<keyword evidence="1" id="KW-0472">Membrane</keyword>
<dbReference type="PANTHER" id="PTHR35867">
    <property type="entry name" value="PROTEIN RSEC"/>
    <property type="match status" value="1"/>
</dbReference>
<reference evidence="2 3" key="1">
    <citation type="journal article" date="2011" name="BMC Genomics">
        <title>Genome sequencing reveals diversification of virulence factor content and possible host adaptation in distinct subpopulations of Salmonella enterica.</title>
        <authorList>
            <person name="den Bakker H.C."/>
            <person name="Moreno Switt A.I."/>
            <person name="Govoni G."/>
            <person name="Cummings C.A."/>
            <person name="Ranieri M.L."/>
            <person name="Degoricija L."/>
            <person name="Hoelzer K."/>
            <person name="Rodriguez-Rivera L.D."/>
            <person name="Brown S."/>
            <person name="Bolchacova E."/>
            <person name="Furtado M.R."/>
            <person name="Wiedmann M."/>
        </authorList>
    </citation>
    <scope>NUCLEOTIDE SEQUENCE [LARGE SCALE GENOMIC DNA]</scope>
    <source>
        <strain evidence="2 3">R8-2977</strain>
    </source>
</reference>
<name>G5RZ35_SALET</name>
<comment type="caution">
    <text evidence="2">The sequence shown here is derived from an EMBL/GenBank/DDBJ whole genome shotgun (WGS) entry which is preliminary data.</text>
</comment>
<evidence type="ECO:0000313" key="2">
    <source>
        <dbReference type="EMBL" id="EHD00834.1"/>
    </source>
</evidence>
<evidence type="ECO:0000313" key="3">
    <source>
        <dbReference type="Proteomes" id="UP000004776"/>
    </source>
</evidence>
<feature type="transmembrane region" description="Helical" evidence="1">
    <location>
        <begin position="104"/>
        <end position="121"/>
    </location>
</feature>
<dbReference type="PROSITE" id="PS51257">
    <property type="entry name" value="PROKAR_LIPOPROTEIN"/>
    <property type="match status" value="1"/>
</dbReference>
<dbReference type="PATRIC" id="fig|913084.3.peg.2962"/>
<gene>
    <name evidence="2" type="ORF">LTSEURB_4045</name>
</gene>